<feature type="domain" description="CRISPR-associated protein Cas6 C-terminal" evidence="1">
    <location>
        <begin position="144"/>
        <end position="273"/>
    </location>
</feature>
<dbReference type="Pfam" id="PF10040">
    <property type="entry name" value="CRISPR_Cas6"/>
    <property type="match status" value="1"/>
</dbReference>
<gene>
    <name evidence="2" type="primary">cas6</name>
    <name evidence="2" type="ORF">EGH25_08450</name>
</gene>
<evidence type="ECO:0000313" key="2">
    <source>
        <dbReference type="EMBL" id="MCX2819378.1"/>
    </source>
</evidence>
<evidence type="ECO:0000259" key="1">
    <source>
        <dbReference type="Pfam" id="PF10040"/>
    </source>
</evidence>
<dbReference type="CDD" id="cd21141">
    <property type="entry name" value="Cas6_III-like"/>
    <property type="match status" value="1"/>
</dbReference>
<dbReference type="InterPro" id="IPR019267">
    <property type="entry name" value="CRISPR-assoc_Cas6_C"/>
</dbReference>
<dbReference type="RefSeq" id="WP_266087570.1">
    <property type="nucleotide sequence ID" value="NZ_RKLV01000007.1"/>
</dbReference>
<dbReference type="AlphaFoldDB" id="A0A9Q4C4M4"/>
<comment type="caution">
    <text evidence="2">The sequence shown here is derived from an EMBL/GenBank/DDBJ whole genome shotgun (WGS) entry which is preliminary data.</text>
</comment>
<reference evidence="2" key="1">
    <citation type="submission" date="2022-09" db="EMBL/GenBank/DDBJ databases">
        <title>Haloadaptaus new haloarchaeum isolated from saline soil.</title>
        <authorList>
            <person name="Duran-Viseras A."/>
            <person name="Sanchez-Porro C."/>
            <person name="Ventosa A."/>
        </authorList>
    </citation>
    <scope>NUCLEOTIDE SEQUENCE</scope>
    <source>
        <strain evidence="2">F3-133</strain>
    </source>
</reference>
<dbReference type="Gene3D" id="3.30.70.1900">
    <property type="match status" value="1"/>
</dbReference>
<name>A0A9Q4C4M4_9EURY</name>
<organism evidence="2 3">
    <name type="scientific">Halorutilus salinus</name>
    <dbReference type="NCBI Taxonomy" id="2487751"/>
    <lineage>
        <taxon>Archaea</taxon>
        <taxon>Methanobacteriati</taxon>
        <taxon>Methanobacteriota</taxon>
        <taxon>Stenosarchaea group</taxon>
        <taxon>Halobacteria</taxon>
        <taxon>Halorutilales</taxon>
        <taxon>Halorutilaceae</taxon>
        <taxon>Halorutilus</taxon>
    </lineage>
</organism>
<accession>A0A9Q4C4M4</accession>
<protein>
    <submittedName>
        <fullName evidence="2">CRISPR system precrRNA processing endoribonuclease RAMP protein Cas6</fullName>
    </submittedName>
</protein>
<evidence type="ECO:0000313" key="3">
    <source>
        <dbReference type="Proteomes" id="UP001149411"/>
    </source>
</evidence>
<keyword evidence="3" id="KW-1185">Reference proteome</keyword>
<proteinExistence type="predicted"/>
<dbReference type="Proteomes" id="UP001149411">
    <property type="component" value="Unassembled WGS sequence"/>
</dbReference>
<sequence>MPRQVEVTARPTDDFHVENSDGYALYSSLLARMNDADEEASAKVHDSVFSSVSVSSLSGSFESSDRRYHKRVARDETYDFEVGVTDPEEDSVFEALVEPLVLGDGELTVGGGTLVVEEFRSNERGFEALVNEADGYDDPSLRFSFETPTCIKYGGSETTEMFPHRTAVFSSLLGKWNAVAPDALEFDLTRDEVGENVIEKPEMRSLYTHSVMVNRVQDDGEPQPIFRQGFTGECTYEFVGGTPEDVRNAVTALALFGEYSGVGSAVARGCGSVSVEV</sequence>
<dbReference type="EMBL" id="RKLV01000007">
    <property type="protein sequence ID" value="MCX2819378.1"/>
    <property type="molecule type" value="Genomic_DNA"/>
</dbReference>